<sequence length="66" mass="7866">MYVSIFFLVDILIFFCAMSQKMYVRWRHTTCLPLTLSQQVGMMSPFIYHHYPAYLPVTWSDPREGT</sequence>
<gene>
    <name evidence="2" type="ORF">GDO81_010029</name>
</gene>
<organism evidence="2 3">
    <name type="scientific">Engystomops pustulosus</name>
    <name type="common">Tungara frog</name>
    <name type="synonym">Physalaemus pustulosus</name>
    <dbReference type="NCBI Taxonomy" id="76066"/>
    <lineage>
        <taxon>Eukaryota</taxon>
        <taxon>Metazoa</taxon>
        <taxon>Chordata</taxon>
        <taxon>Craniata</taxon>
        <taxon>Vertebrata</taxon>
        <taxon>Euteleostomi</taxon>
        <taxon>Amphibia</taxon>
        <taxon>Batrachia</taxon>
        <taxon>Anura</taxon>
        <taxon>Neobatrachia</taxon>
        <taxon>Hyloidea</taxon>
        <taxon>Leptodactylidae</taxon>
        <taxon>Leiuperinae</taxon>
        <taxon>Engystomops</taxon>
    </lineage>
</organism>
<evidence type="ECO:0008006" key="4">
    <source>
        <dbReference type="Google" id="ProtNLM"/>
    </source>
</evidence>
<comment type="caution">
    <text evidence="2">The sequence shown here is derived from an EMBL/GenBank/DDBJ whole genome shotgun (WGS) entry which is preliminary data.</text>
</comment>
<dbReference type="EMBL" id="WNYA01000004">
    <property type="protein sequence ID" value="KAG8576961.1"/>
    <property type="molecule type" value="Genomic_DNA"/>
</dbReference>
<dbReference type="AlphaFoldDB" id="A0AAV7BX86"/>
<feature type="signal peptide" evidence="1">
    <location>
        <begin position="1"/>
        <end position="19"/>
    </location>
</feature>
<keyword evidence="3" id="KW-1185">Reference proteome</keyword>
<reference evidence="2" key="1">
    <citation type="thesis" date="2020" institute="ProQuest LLC" country="789 East Eisenhower Parkway, Ann Arbor, MI, USA">
        <title>Comparative Genomics and Chromosome Evolution.</title>
        <authorList>
            <person name="Mudd A.B."/>
        </authorList>
    </citation>
    <scope>NUCLEOTIDE SEQUENCE</scope>
    <source>
        <strain evidence="2">237g6f4</strain>
        <tissue evidence="2">Blood</tissue>
    </source>
</reference>
<evidence type="ECO:0000313" key="2">
    <source>
        <dbReference type="EMBL" id="KAG8576961.1"/>
    </source>
</evidence>
<accession>A0AAV7BX86</accession>
<name>A0AAV7BX86_ENGPU</name>
<proteinExistence type="predicted"/>
<feature type="chain" id="PRO_5043910918" description="Secreted protein" evidence="1">
    <location>
        <begin position="20"/>
        <end position="66"/>
    </location>
</feature>
<protein>
    <recommendedName>
        <fullName evidence="4">Secreted protein</fullName>
    </recommendedName>
</protein>
<dbReference type="Proteomes" id="UP000824782">
    <property type="component" value="Unassembled WGS sequence"/>
</dbReference>
<evidence type="ECO:0000256" key="1">
    <source>
        <dbReference type="SAM" id="SignalP"/>
    </source>
</evidence>
<keyword evidence="1" id="KW-0732">Signal</keyword>
<evidence type="ECO:0000313" key="3">
    <source>
        <dbReference type="Proteomes" id="UP000824782"/>
    </source>
</evidence>